<dbReference type="GeneID" id="87812610"/>
<sequence>MARLMQQKHEVPWTSRRLKRFYRHRDLVSKAWARCDLLYDTTAICEAVPSLLNSTSRDDLPFVKYVKTLRTAESMHRAGIAAIRHRHNVTLGLKFAPYHLSRSAEDLRIFQVQLPALMRELHDKIYLLNMGFMAGKNEAGVALMVDLKECHMRHRTSTVHEKPEITAPFWRASQHARGGFQPSTDSGSS</sequence>
<proteinExistence type="predicted"/>
<dbReference type="Proteomes" id="UP000827549">
    <property type="component" value="Chromosome 7"/>
</dbReference>
<name>A0AAF0YFT9_9TREE</name>
<organism evidence="1 2">
    <name type="scientific">Vanrija pseudolonga</name>
    <dbReference type="NCBI Taxonomy" id="143232"/>
    <lineage>
        <taxon>Eukaryota</taxon>
        <taxon>Fungi</taxon>
        <taxon>Dikarya</taxon>
        <taxon>Basidiomycota</taxon>
        <taxon>Agaricomycotina</taxon>
        <taxon>Tremellomycetes</taxon>
        <taxon>Trichosporonales</taxon>
        <taxon>Trichosporonaceae</taxon>
        <taxon>Vanrija</taxon>
    </lineage>
</organism>
<dbReference type="EMBL" id="CP086720">
    <property type="protein sequence ID" value="WOO85960.1"/>
    <property type="molecule type" value="Genomic_DNA"/>
</dbReference>
<dbReference type="RefSeq" id="XP_062631986.1">
    <property type="nucleotide sequence ID" value="XM_062776002.1"/>
</dbReference>
<protein>
    <submittedName>
        <fullName evidence="1">Uncharacterized protein</fullName>
    </submittedName>
</protein>
<keyword evidence="2" id="KW-1185">Reference proteome</keyword>
<accession>A0AAF0YFT9</accession>
<evidence type="ECO:0000313" key="2">
    <source>
        <dbReference type="Proteomes" id="UP000827549"/>
    </source>
</evidence>
<evidence type="ECO:0000313" key="1">
    <source>
        <dbReference type="EMBL" id="WOO85960.1"/>
    </source>
</evidence>
<dbReference type="AlphaFoldDB" id="A0AAF0YFT9"/>
<gene>
    <name evidence="1" type="ORF">LOC62_07G009449</name>
</gene>
<reference evidence="1" key="1">
    <citation type="submission" date="2023-10" db="EMBL/GenBank/DDBJ databases">
        <authorList>
            <person name="Noh H."/>
        </authorList>
    </citation>
    <scope>NUCLEOTIDE SEQUENCE</scope>
    <source>
        <strain evidence="1">DUCC4014</strain>
    </source>
</reference>